<reference evidence="10 11" key="1">
    <citation type="submission" date="2018-09" db="EMBL/GenBank/DDBJ databases">
        <title>Complete genome sequence of Euzebya sp. DY32-46 isolated from seawater of Pacific Ocean.</title>
        <authorList>
            <person name="Xu L."/>
            <person name="Wu Y.-H."/>
            <person name="Xu X.-W."/>
        </authorList>
    </citation>
    <scope>NUCLEOTIDE SEQUENCE [LARGE SCALE GENOMIC DNA]</scope>
    <source>
        <strain evidence="10 11">DY32-46</strain>
    </source>
</reference>
<dbReference type="InterPro" id="IPR039421">
    <property type="entry name" value="Type_1_exporter"/>
</dbReference>
<dbReference type="Gene3D" id="1.20.1560.10">
    <property type="entry name" value="ABC transporter type 1, transmembrane domain"/>
    <property type="match status" value="1"/>
</dbReference>
<dbReference type="InterPro" id="IPR011527">
    <property type="entry name" value="ABC1_TM_dom"/>
</dbReference>
<dbReference type="OrthoDB" id="9806127at2"/>
<evidence type="ECO:0000256" key="4">
    <source>
        <dbReference type="ARBA" id="ARBA00022840"/>
    </source>
</evidence>
<feature type="transmembrane region" description="Helical" evidence="7">
    <location>
        <begin position="249"/>
        <end position="271"/>
    </location>
</feature>
<evidence type="ECO:0000259" key="9">
    <source>
        <dbReference type="PROSITE" id="PS50929"/>
    </source>
</evidence>
<dbReference type="EMBL" id="CP031165">
    <property type="protein sequence ID" value="AXV05523.1"/>
    <property type="molecule type" value="Genomic_DNA"/>
</dbReference>
<dbReference type="GO" id="GO:0015421">
    <property type="term" value="F:ABC-type oligopeptide transporter activity"/>
    <property type="evidence" value="ECO:0007669"/>
    <property type="project" value="TreeGrafter"/>
</dbReference>
<dbReference type="InterPro" id="IPR003439">
    <property type="entry name" value="ABC_transporter-like_ATP-bd"/>
</dbReference>
<keyword evidence="2 7" id="KW-0812">Transmembrane</keyword>
<dbReference type="GO" id="GO:0005886">
    <property type="term" value="C:plasma membrane"/>
    <property type="evidence" value="ECO:0007669"/>
    <property type="project" value="UniProtKB-SubCell"/>
</dbReference>
<feature type="transmembrane region" description="Helical" evidence="7">
    <location>
        <begin position="148"/>
        <end position="177"/>
    </location>
</feature>
<dbReference type="InterPro" id="IPR027417">
    <property type="entry name" value="P-loop_NTPase"/>
</dbReference>
<evidence type="ECO:0000313" key="11">
    <source>
        <dbReference type="Proteomes" id="UP000264006"/>
    </source>
</evidence>
<evidence type="ECO:0000256" key="1">
    <source>
        <dbReference type="ARBA" id="ARBA00004651"/>
    </source>
</evidence>
<dbReference type="PANTHER" id="PTHR43394:SF1">
    <property type="entry name" value="ATP-BINDING CASSETTE SUB-FAMILY B MEMBER 10, MITOCHONDRIAL"/>
    <property type="match status" value="1"/>
</dbReference>
<dbReference type="Pfam" id="PF00005">
    <property type="entry name" value="ABC_tran"/>
    <property type="match status" value="1"/>
</dbReference>
<evidence type="ECO:0000256" key="5">
    <source>
        <dbReference type="ARBA" id="ARBA00022989"/>
    </source>
</evidence>
<dbReference type="PROSITE" id="PS50893">
    <property type="entry name" value="ABC_TRANSPORTER_2"/>
    <property type="match status" value="1"/>
</dbReference>
<evidence type="ECO:0000256" key="3">
    <source>
        <dbReference type="ARBA" id="ARBA00022741"/>
    </source>
</evidence>
<evidence type="ECO:0000259" key="8">
    <source>
        <dbReference type="PROSITE" id="PS50893"/>
    </source>
</evidence>
<dbReference type="InterPro" id="IPR003593">
    <property type="entry name" value="AAA+_ATPase"/>
</dbReference>
<dbReference type="SUPFAM" id="SSF90123">
    <property type="entry name" value="ABC transporter transmembrane region"/>
    <property type="match status" value="1"/>
</dbReference>
<dbReference type="SMART" id="SM00382">
    <property type="entry name" value="AAA"/>
    <property type="match status" value="1"/>
</dbReference>
<accession>A0A346XTH6</accession>
<keyword evidence="5 7" id="KW-1133">Transmembrane helix</keyword>
<dbReference type="Gene3D" id="3.40.50.300">
    <property type="entry name" value="P-loop containing nucleotide triphosphate hydrolases"/>
    <property type="match status" value="1"/>
</dbReference>
<keyword evidence="11" id="KW-1185">Reference proteome</keyword>
<dbReference type="RefSeq" id="WP_114590319.1">
    <property type="nucleotide sequence ID" value="NZ_CP031165.1"/>
</dbReference>
<comment type="subcellular location">
    <subcellularLocation>
        <location evidence="1">Cell membrane</location>
        <topology evidence="1">Multi-pass membrane protein</topology>
    </subcellularLocation>
</comment>
<dbReference type="InterPro" id="IPR017871">
    <property type="entry name" value="ABC_transporter-like_CS"/>
</dbReference>
<evidence type="ECO:0000313" key="10">
    <source>
        <dbReference type="EMBL" id="AXV05523.1"/>
    </source>
</evidence>
<gene>
    <name evidence="10" type="ORF">DVS28_a0822</name>
</gene>
<keyword evidence="6 7" id="KW-0472">Membrane</keyword>
<organism evidence="10 11">
    <name type="scientific">Euzebya pacifica</name>
    <dbReference type="NCBI Taxonomy" id="1608957"/>
    <lineage>
        <taxon>Bacteria</taxon>
        <taxon>Bacillati</taxon>
        <taxon>Actinomycetota</taxon>
        <taxon>Nitriliruptoria</taxon>
        <taxon>Euzebyales</taxon>
    </lineage>
</organism>
<keyword evidence="4 10" id="KW-0067">ATP-binding</keyword>
<name>A0A346XTH6_9ACTN</name>
<dbReference type="CDD" id="cd07346">
    <property type="entry name" value="ABC_6TM_exporters"/>
    <property type="match status" value="1"/>
</dbReference>
<protein>
    <submittedName>
        <fullName evidence="10">ABC transporter, ATP-binding/permease protein</fullName>
    </submittedName>
</protein>
<dbReference type="KEGG" id="euz:DVS28_a0822"/>
<dbReference type="GO" id="GO:0016887">
    <property type="term" value="F:ATP hydrolysis activity"/>
    <property type="evidence" value="ECO:0007669"/>
    <property type="project" value="InterPro"/>
</dbReference>
<dbReference type="Pfam" id="PF00664">
    <property type="entry name" value="ABC_membrane"/>
    <property type="match status" value="1"/>
</dbReference>
<dbReference type="SUPFAM" id="SSF52540">
    <property type="entry name" value="P-loop containing nucleoside triphosphate hydrolases"/>
    <property type="match status" value="1"/>
</dbReference>
<sequence>MRTSGEGSADLSLLTAHLRPERRQLLGLLGVLLVAMLLPVAGPVLLGNVVDAALAGRPTGVLLRGAVAFLVVTLFADGLQLALTRWSVALAWRVGNRLRLDLARHALRLDLTWHGDHSPGLLIERIDGDVDAIVRFSSSAVLNLLGNAVLLTGTLAVALVIEWRAGLLIAAASLLAVEVMRRMRRAAVPFYDEEREVQASLYGDLEERLGGLEDVRANGAAGYAVHRLHESSARWWRVARRASMRGDGAYAIAAAVFTIGSVATLALAIWLQLAGRISLGEVLALFRFSQMVRQPLEAIAEQITEFQRAVAGSRRAARLLATAPDIEDGPGAHIPPGPLSVDFDDVHFAYPDEPERVVLAGIDMHLPAGSVVGVVGRTGSGKTSLGRLLVRFWDVTGGSIRLGGVDVREPTGEELRRRVGVVTQEVQILRASLRDNLTLLGAVEATDDQLVAAMQEVGLGGWLAAQPDGLDTHLEGAGGLSAGQAQLLAFARILLTDPGLIVLDEATSRLDPATEALVTRATDRVFAGRTVVIIAHRLATLDRADIVVVIDEGRVLEAGPRADLARRHRGRYAALLQESAGVGGQP</sequence>
<dbReference type="PANTHER" id="PTHR43394">
    <property type="entry name" value="ATP-DEPENDENT PERMEASE MDL1, MITOCHONDRIAL"/>
    <property type="match status" value="1"/>
</dbReference>
<dbReference type="PROSITE" id="PS50929">
    <property type="entry name" value="ABC_TM1F"/>
    <property type="match status" value="1"/>
</dbReference>
<feature type="transmembrane region" description="Helical" evidence="7">
    <location>
        <begin position="25"/>
        <end position="49"/>
    </location>
</feature>
<evidence type="ECO:0000256" key="7">
    <source>
        <dbReference type="SAM" id="Phobius"/>
    </source>
</evidence>
<feature type="domain" description="ABC transporter" evidence="8">
    <location>
        <begin position="341"/>
        <end position="577"/>
    </location>
</feature>
<evidence type="ECO:0000256" key="2">
    <source>
        <dbReference type="ARBA" id="ARBA00022692"/>
    </source>
</evidence>
<dbReference type="AlphaFoldDB" id="A0A346XTH6"/>
<feature type="transmembrane region" description="Helical" evidence="7">
    <location>
        <begin position="61"/>
        <end position="83"/>
    </location>
</feature>
<dbReference type="PROSITE" id="PS00211">
    <property type="entry name" value="ABC_TRANSPORTER_1"/>
    <property type="match status" value="1"/>
</dbReference>
<proteinExistence type="predicted"/>
<dbReference type="GO" id="GO:0005524">
    <property type="term" value="F:ATP binding"/>
    <property type="evidence" value="ECO:0007669"/>
    <property type="project" value="UniProtKB-KW"/>
</dbReference>
<dbReference type="Proteomes" id="UP000264006">
    <property type="component" value="Chromosome"/>
</dbReference>
<dbReference type="InterPro" id="IPR036640">
    <property type="entry name" value="ABC1_TM_sf"/>
</dbReference>
<evidence type="ECO:0000256" key="6">
    <source>
        <dbReference type="ARBA" id="ARBA00023136"/>
    </source>
</evidence>
<keyword evidence="3" id="KW-0547">Nucleotide-binding</keyword>
<feature type="domain" description="ABC transmembrane type-1" evidence="9">
    <location>
        <begin position="26"/>
        <end position="308"/>
    </location>
</feature>